<dbReference type="SMART" id="SM00448">
    <property type="entry name" value="REC"/>
    <property type="match status" value="1"/>
</dbReference>
<gene>
    <name evidence="6" type="ORF">GRI89_05255</name>
</gene>
<dbReference type="SUPFAM" id="SSF52172">
    <property type="entry name" value="CheY-like"/>
    <property type="match status" value="1"/>
</dbReference>
<sequence>MSGIWWFGNVRFDESSGNLQVGSDDVELDRSCQRILGVLLANAGQGVDKDALLRAGWPGRLVHENSLAKAIGRLRIALGEHGERLGSVYGHGYKLDVSAQLVTPEREEGLLATVGAALSDTPGRRPWLAWSAGAAGMAAVGVILSSSESVAGIFGTPYRTADPIVADAPDAIGKILWVDDHPENNAFEKQYFEKRRIAVHSAANTADAIKLLAIYDYKLVISDMGRGDDRLAGLKLVEQMRQRGDATPVVIYTVRADGAKAQSAQRRLVADAGARRLAVTPQEIRSIVVGEFGNPSVR</sequence>
<dbReference type="GO" id="GO:0000160">
    <property type="term" value="P:phosphorelay signal transduction system"/>
    <property type="evidence" value="ECO:0007669"/>
    <property type="project" value="InterPro"/>
</dbReference>
<feature type="domain" description="Response regulatory" evidence="4">
    <location>
        <begin position="174"/>
        <end position="285"/>
    </location>
</feature>
<evidence type="ECO:0000259" key="4">
    <source>
        <dbReference type="PROSITE" id="PS50110"/>
    </source>
</evidence>
<dbReference type="PROSITE" id="PS51755">
    <property type="entry name" value="OMPR_PHOB"/>
    <property type="match status" value="1"/>
</dbReference>
<dbReference type="SMART" id="SM00862">
    <property type="entry name" value="Trans_reg_C"/>
    <property type="match status" value="1"/>
</dbReference>
<dbReference type="AlphaFoldDB" id="A0A6I4SST2"/>
<dbReference type="InterPro" id="IPR011006">
    <property type="entry name" value="CheY-like_superfamily"/>
</dbReference>
<evidence type="ECO:0000313" key="6">
    <source>
        <dbReference type="EMBL" id="MXO58943.1"/>
    </source>
</evidence>
<dbReference type="GO" id="GO:0003677">
    <property type="term" value="F:DNA binding"/>
    <property type="evidence" value="ECO:0007669"/>
    <property type="project" value="UniProtKB-UniRule"/>
</dbReference>
<dbReference type="RefSeq" id="WP_159792940.1">
    <property type="nucleotide sequence ID" value="NZ_WTYM01000031.1"/>
</dbReference>
<dbReference type="InterPro" id="IPR016032">
    <property type="entry name" value="Sig_transdc_resp-reg_C-effctor"/>
</dbReference>
<evidence type="ECO:0000259" key="5">
    <source>
        <dbReference type="PROSITE" id="PS51755"/>
    </source>
</evidence>
<dbReference type="InterPro" id="IPR036388">
    <property type="entry name" value="WH-like_DNA-bd_sf"/>
</dbReference>
<organism evidence="6 7">
    <name type="scientific">Croceibacterium salegens</name>
    <dbReference type="NCBI Taxonomy" id="1737568"/>
    <lineage>
        <taxon>Bacteria</taxon>
        <taxon>Pseudomonadati</taxon>
        <taxon>Pseudomonadota</taxon>
        <taxon>Alphaproteobacteria</taxon>
        <taxon>Sphingomonadales</taxon>
        <taxon>Erythrobacteraceae</taxon>
        <taxon>Croceibacterium</taxon>
    </lineage>
</organism>
<name>A0A6I4SST2_9SPHN</name>
<dbReference type="Gene3D" id="1.10.10.10">
    <property type="entry name" value="Winged helix-like DNA-binding domain superfamily/Winged helix DNA-binding domain"/>
    <property type="match status" value="1"/>
</dbReference>
<dbReference type="InterPro" id="IPR001789">
    <property type="entry name" value="Sig_transdc_resp-reg_receiver"/>
</dbReference>
<dbReference type="OrthoDB" id="105971at2"/>
<dbReference type="PROSITE" id="PS50110">
    <property type="entry name" value="RESPONSE_REGULATORY"/>
    <property type="match status" value="1"/>
</dbReference>
<evidence type="ECO:0000256" key="1">
    <source>
        <dbReference type="ARBA" id="ARBA00023125"/>
    </source>
</evidence>
<keyword evidence="1 3" id="KW-0238">DNA-binding</keyword>
<dbReference type="Gene3D" id="3.40.50.2300">
    <property type="match status" value="1"/>
</dbReference>
<evidence type="ECO:0000256" key="2">
    <source>
        <dbReference type="PROSITE-ProRule" id="PRU00169"/>
    </source>
</evidence>
<feature type="domain" description="OmpR/PhoB-type" evidence="5">
    <location>
        <begin position="2"/>
        <end position="97"/>
    </location>
</feature>
<keyword evidence="7" id="KW-1185">Reference proteome</keyword>
<keyword evidence="2" id="KW-0597">Phosphoprotein</keyword>
<dbReference type="EMBL" id="WTYM01000031">
    <property type="protein sequence ID" value="MXO58943.1"/>
    <property type="molecule type" value="Genomic_DNA"/>
</dbReference>
<dbReference type="InterPro" id="IPR001867">
    <property type="entry name" value="OmpR/PhoB-type_DNA-bd"/>
</dbReference>
<reference evidence="6 7" key="1">
    <citation type="submission" date="2019-12" db="EMBL/GenBank/DDBJ databases">
        <title>Genomic-based taxomic classification of the family Erythrobacteraceae.</title>
        <authorList>
            <person name="Xu L."/>
        </authorList>
    </citation>
    <scope>NUCLEOTIDE SEQUENCE [LARGE SCALE GENOMIC DNA]</scope>
    <source>
        <strain evidence="6 7">MCCC 1K01500</strain>
    </source>
</reference>
<feature type="DNA-binding region" description="OmpR/PhoB-type" evidence="3">
    <location>
        <begin position="2"/>
        <end position="97"/>
    </location>
</feature>
<proteinExistence type="predicted"/>
<evidence type="ECO:0000313" key="7">
    <source>
        <dbReference type="Proteomes" id="UP000433652"/>
    </source>
</evidence>
<dbReference type="Pfam" id="PF00072">
    <property type="entry name" value="Response_reg"/>
    <property type="match status" value="1"/>
</dbReference>
<comment type="caution">
    <text evidence="6">The sequence shown here is derived from an EMBL/GenBank/DDBJ whole genome shotgun (WGS) entry which is preliminary data.</text>
</comment>
<dbReference type="Proteomes" id="UP000433652">
    <property type="component" value="Unassembled WGS sequence"/>
</dbReference>
<dbReference type="SUPFAM" id="SSF46894">
    <property type="entry name" value="C-terminal effector domain of the bipartite response regulators"/>
    <property type="match status" value="1"/>
</dbReference>
<evidence type="ECO:0000256" key="3">
    <source>
        <dbReference type="PROSITE-ProRule" id="PRU01091"/>
    </source>
</evidence>
<protein>
    <submittedName>
        <fullName evidence="6">Response regulator</fullName>
    </submittedName>
</protein>
<dbReference type="CDD" id="cd00383">
    <property type="entry name" value="trans_reg_C"/>
    <property type="match status" value="1"/>
</dbReference>
<dbReference type="GO" id="GO:0006355">
    <property type="term" value="P:regulation of DNA-templated transcription"/>
    <property type="evidence" value="ECO:0007669"/>
    <property type="project" value="InterPro"/>
</dbReference>
<feature type="modified residue" description="4-aspartylphosphate" evidence="2">
    <location>
        <position position="223"/>
    </location>
</feature>
<dbReference type="Pfam" id="PF00486">
    <property type="entry name" value="Trans_reg_C"/>
    <property type="match status" value="1"/>
</dbReference>
<accession>A0A6I4SST2</accession>